<evidence type="ECO:0000313" key="2">
    <source>
        <dbReference type="Proteomes" id="UP000294558"/>
    </source>
</evidence>
<comment type="caution">
    <text evidence="1">The sequence shown here is derived from an EMBL/GenBank/DDBJ whole genome shotgun (WGS) entry which is preliminary data.</text>
</comment>
<keyword evidence="2" id="KW-1185">Reference proteome</keyword>
<dbReference type="Proteomes" id="UP000294558">
    <property type="component" value="Unassembled WGS sequence"/>
</dbReference>
<reference evidence="1 2" key="1">
    <citation type="submission" date="2019-03" db="EMBL/GenBank/DDBJ databases">
        <title>Sequencing the genomes of 1000 actinobacteria strains.</title>
        <authorList>
            <person name="Klenk H.-P."/>
        </authorList>
    </citation>
    <scope>NUCLEOTIDE SEQUENCE [LARGE SCALE GENOMIC DNA]</scope>
    <source>
        <strain evidence="1 2">DSM 18936</strain>
    </source>
</reference>
<proteinExistence type="predicted"/>
<protein>
    <submittedName>
        <fullName evidence="1">Uncharacterized protein</fullName>
    </submittedName>
</protein>
<name>A0A4R7HWB6_9ACTN</name>
<dbReference type="EMBL" id="SOAU01000001">
    <property type="protein sequence ID" value="TDT15377.1"/>
    <property type="molecule type" value="Genomic_DNA"/>
</dbReference>
<sequence>MLGGVVVLGLIALFLWGMAAWISRGGAEATERIAPSELTVGPVESLAEEVAESGPLFFPELGTAIGTRSIVVDHTGAVAADGWRVYWAYPADREPTCVVEQVVGTRLFVDCDGREVDVSELSPPDEGVFPRVDGRETLVIDLRAAEAN</sequence>
<evidence type="ECO:0000313" key="1">
    <source>
        <dbReference type="EMBL" id="TDT15377.1"/>
    </source>
</evidence>
<organism evidence="1 2">
    <name type="scientific">Ilumatobacter fluminis</name>
    <dbReference type="NCBI Taxonomy" id="467091"/>
    <lineage>
        <taxon>Bacteria</taxon>
        <taxon>Bacillati</taxon>
        <taxon>Actinomycetota</taxon>
        <taxon>Acidimicrobiia</taxon>
        <taxon>Acidimicrobiales</taxon>
        <taxon>Ilumatobacteraceae</taxon>
        <taxon>Ilumatobacter</taxon>
    </lineage>
</organism>
<dbReference type="AlphaFoldDB" id="A0A4R7HWB6"/>
<gene>
    <name evidence="1" type="ORF">BDK89_0947</name>
</gene>
<accession>A0A4R7HWB6</accession>